<keyword evidence="1" id="KW-0732">Signal</keyword>
<accession>A0ABW7CHP9</accession>
<gene>
    <name evidence="2" type="ORF">AB3U87_05010</name>
</gene>
<feature type="chain" id="PRO_5046441456" evidence="1">
    <location>
        <begin position="28"/>
        <end position="123"/>
    </location>
</feature>
<protein>
    <submittedName>
        <fullName evidence="2">Uncharacterized protein</fullName>
    </submittedName>
</protein>
<evidence type="ECO:0000313" key="3">
    <source>
        <dbReference type="Proteomes" id="UP001605250"/>
    </source>
</evidence>
<evidence type="ECO:0000313" key="2">
    <source>
        <dbReference type="EMBL" id="MFG6075723.1"/>
    </source>
</evidence>
<evidence type="ECO:0000256" key="1">
    <source>
        <dbReference type="SAM" id="SignalP"/>
    </source>
</evidence>
<proteinExistence type="predicted"/>
<feature type="signal peptide" evidence="1">
    <location>
        <begin position="1"/>
        <end position="27"/>
    </location>
</feature>
<comment type="caution">
    <text evidence="2">The sequence shown here is derived from an EMBL/GenBank/DDBJ whole genome shotgun (WGS) entry which is preliminary data.</text>
</comment>
<organism evidence="2 3">
    <name type="scientific">Erwinia plantamica</name>
    <dbReference type="NCBI Taxonomy" id="3237104"/>
    <lineage>
        <taxon>Bacteria</taxon>
        <taxon>Pseudomonadati</taxon>
        <taxon>Pseudomonadota</taxon>
        <taxon>Gammaproteobacteria</taxon>
        <taxon>Enterobacterales</taxon>
        <taxon>Erwiniaceae</taxon>
        <taxon>Erwinia</taxon>
    </lineage>
</organism>
<dbReference type="Proteomes" id="UP001605250">
    <property type="component" value="Unassembled WGS sequence"/>
</dbReference>
<keyword evidence="3" id="KW-1185">Reference proteome</keyword>
<reference evidence="2 3" key="1">
    <citation type="submission" date="2024-07" db="EMBL/GenBank/DDBJ databases">
        <title>Novel bacterial strain Erwinia sp. OPT-41 promoting growth of various crops.</title>
        <authorList>
            <person name="Egorshina A."/>
            <person name="Lukyantsev M.A."/>
            <person name="Golubev S.N."/>
            <person name="Muratova A.Y."/>
            <person name="Bulygina E.A."/>
        </authorList>
    </citation>
    <scope>NUCLEOTIDE SEQUENCE [LARGE SCALE GENOMIC DNA]</scope>
    <source>
        <strain evidence="2 3">OPT-41</strain>
    </source>
</reference>
<name>A0ABW7CHP9_9GAMM</name>
<dbReference type="EMBL" id="JBGCUC010000004">
    <property type="protein sequence ID" value="MFG6075723.1"/>
    <property type="molecule type" value="Genomic_DNA"/>
</dbReference>
<sequence>MKLFNGKNSFGLLMLISLLVVNNSAFAAETLSLTNGCHEVMPGKSDTGVLFKKSPDNEKTKILSAVIKDDTSKKQITISSAKSSCFYAVKTKHSYCLTSTGDPNVLSMVTAEPSSSSSVSACK</sequence>
<dbReference type="RefSeq" id="WP_253454322.1">
    <property type="nucleotide sequence ID" value="NZ_JBGCUC010000004.1"/>
</dbReference>